<dbReference type="Proteomes" id="UP000095285">
    <property type="component" value="Unassembled WGS sequence"/>
</dbReference>
<evidence type="ECO:0000313" key="3">
    <source>
        <dbReference type="WBParaSite" id="EN70_1329"/>
    </source>
</evidence>
<dbReference type="EMBL" id="JH712222">
    <property type="protein sequence ID" value="EFO20672.2"/>
    <property type="molecule type" value="Genomic_DNA"/>
</dbReference>
<dbReference type="GeneID" id="9945242"/>
<reference evidence="3" key="2">
    <citation type="submission" date="2016-11" db="UniProtKB">
        <authorList>
            <consortium name="WormBaseParasite"/>
        </authorList>
    </citation>
    <scope>IDENTIFICATION</scope>
</reference>
<dbReference type="AlphaFoldDB" id="A0A1I7VDG8"/>
<proteinExistence type="predicted"/>
<protein>
    <submittedName>
        <fullName evidence="1 3">Uncharacterized protein</fullName>
    </submittedName>
</protein>
<dbReference type="WBParaSite" id="EN70_1329">
    <property type="protein sequence ID" value="EN70_1329"/>
    <property type="gene ID" value="EN70_1329"/>
</dbReference>
<sequence length="58" mass="6611">MRGHGGKSMPYLALAYSAPPQHKHFIPLRLQHDLSAVRWVAAQDHPRCWPTTHRRTAG</sequence>
<evidence type="ECO:0000313" key="2">
    <source>
        <dbReference type="Proteomes" id="UP000095285"/>
    </source>
</evidence>
<accession>A0A1I7VDG8</accession>
<reference evidence="1 2" key="1">
    <citation type="submission" date="2012-04" db="EMBL/GenBank/DDBJ databases">
        <title>The Genome Sequence of Loa loa.</title>
        <authorList>
            <consortium name="The Broad Institute Genome Sequencing Platform"/>
            <consortium name="Broad Institute Genome Sequencing Center for Infectious Disease"/>
            <person name="Nutman T.B."/>
            <person name="Fink D.L."/>
            <person name="Russ C."/>
            <person name="Young S."/>
            <person name="Zeng Q."/>
            <person name="Gargeya S."/>
            <person name="Alvarado L."/>
            <person name="Berlin A."/>
            <person name="Chapman S.B."/>
            <person name="Chen Z."/>
            <person name="Freedman E."/>
            <person name="Gellesch M."/>
            <person name="Goldberg J."/>
            <person name="Griggs A."/>
            <person name="Gujja S."/>
            <person name="Heilman E.R."/>
            <person name="Heiman D."/>
            <person name="Howarth C."/>
            <person name="Mehta T."/>
            <person name="Neiman D."/>
            <person name="Pearson M."/>
            <person name="Roberts A."/>
            <person name="Saif S."/>
            <person name="Shea T."/>
            <person name="Shenoy N."/>
            <person name="Sisk P."/>
            <person name="Stolte C."/>
            <person name="Sykes S."/>
            <person name="White J."/>
            <person name="Yandava C."/>
            <person name="Haas B."/>
            <person name="Henn M.R."/>
            <person name="Nusbaum C."/>
            <person name="Birren B."/>
        </authorList>
    </citation>
    <scope>NUCLEOTIDE SEQUENCE [LARGE SCALE GENOMIC DNA]</scope>
</reference>
<dbReference type="KEGG" id="loa:LOAG_07816"/>
<dbReference type="RefSeq" id="XP_003143397.2">
    <property type="nucleotide sequence ID" value="XM_003143349.2"/>
</dbReference>
<keyword evidence="2" id="KW-1185">Reference proteome</keyword>
<name>A0A1I7VDG8_LOALO</name>
<evidence type="ECO:0000313" key="1">
    <source>
        <dbReference type="EMBL" id="EFO20672.2"/>
    </source>
</evidence>
<organism evidence="2 3">
    <name type="scientific">Loa loa</name>
    <name type="common">Eye worm</name>
    <name type="synonym">Filaria loa</name>
    <dbReference type="NCBI Taxonomy" id="7209"/>
    <lineage>
        <taxon>Eukaryota</taxon>
        <taxon>Metazoa</taxon>
        <taxon>Ecdysozoa</taxon>
        <taxon>Nematoda</taxon>
        <taxon>Chromadorea</taxon>
        <taxon>Rhabditida</taxon>
        <taxon>Spirurina</taxon>
        <taxon>Spiruromorpha</taxon>
        <taxon>Filarioidea</taxon>
        <taxon>Onchocercidae</taxon>
        <taxon>Loa</taxon>
    </lineage>
</organism>
<gene>
    <name evidence="1 3" type="ORF">LOAG_07816</name>
</gene>
<dbReference type="CTD" id="9945242"/>
<accession>A0A1S0TWL7</accession>
<dbReference type="InParanoid" id="A0A1I7VDG8"/>